<evidence type="ECO:0000256" key="5">
    <source>
        <dbReference type="ARBA" id="ARBA00022516"/>
    </source>
</evidence>
<comment type="pathway">
    <text evidence="2 13">Glycolipid biosynthesis; lipid IV(A) biosynthesis; lipid IV(A) from (3R)-3-hydroxytetradecanoyl-[acyl-carrier-protein] and UDP-N-acetyl-alpha-D-glucosamine: step 6/6.</text>
</comment>
<comment type="similarity">
    <text evidence="13">Belongs to the LpxK family.</text>
</comment>
<dbReference type="NCBIfam" id="TIGR00682">
    <property type="entry name" value="lpxK"/>
    <property type="match status" value="1"/>
</dbReference>
<organism evidence="14 15">
    <name type="scientific">Algisphaera agarilytica</name>
    <dbReference type="NCBI Taxonomy" id="1385975"/>
    <lineage>
        <taxon>Bacteria</taxon>
        <taxon>Pseudomonadati</taxon>
        <taxon>Planctomycetota</taxon>
        <taxon>Phycisphaerae</taxon>
        <taxon>Phycisphaerales</taxon>
        <taxon>Phycisphaeraceae</taxon>
        <taxon>Algisphaera</taxon>
    </lineage>
</organism>
<evidence type="ECO:0000313" key="14">
    <source>
        <dbReference type="EMBL" id="MBB6429675.1"/>
    </source>
</evidence>
<evidence type="ECO:0000256" key="10">
    <source>
        <dbReference type="ARBA" id="ARBA00022840"/>
    </source>
</evidence>
<keyword evidence="6 13" id="KW-0441">Lipid A biosynthesis</keyword>
<accession>A0A7X0LJS1</accession>
<dbReference type="InterPro" id="IPR003758">
    <property type="entry name" value="LpxK"/>
</dbReference>
<dbReference type="HAMAP" id="MF_00409">
    <property type="entry name" value="LpxK"/>
    <property type="match status" value="1"/>
</dbReference>
<evidence type="ECO:0000256" key="11">
    <source>
        <dbReference type="ARBA" id="ARBA00023098"/>
    </source>
</evidence>
<dbReference type="Proteomes" id="UP000541810">
    <property type="component" value="Unassembled WGS sequence"/>
</dbReference>
<name>A0A7X0LJS1_9BACT</name>
<dbReference type="EC" id="2.7.1.130" evidence="3 13"/>
<keyword evidence="15" id="KW-1185">Reference proteome</keyword>
<keyword evidence="7 13" id="KW-0808">Transferase</keyword>
<dbReference type="GO" id="GO:0009244">
    <property type="term" value="P:lipopolysaccharide core region biosynthetic process"/>
    <property type="evidence" value="ECO:0007669"/>
    <property type="project" value="TreeGrafter"/>
</dbReference>
<dbReference type="AlphaFoldDB" id="A0A7X0LJS1"/>
<keyword evidence="9 13" id="KW-0418">Kinase</keyword>
<evidence type="ECO:0000313" key="15">
    <source>
        <dbReference type="Proteomes" id="UP000541810"/>
    </source>
</evidence>
<dbReference type="PANTHER" id="PTHR42724">
    <property type="entry name" value="TETRAACYLDISACCHARIDE 4'-KINASE"/>
    <property type="match status" value="1"/>
</dbReference>
<comment type="function">
    <text evidence="1 13">Transfers the gamma-phosphate of ATP to the 4'-position of a tetraacyldisaccharide 1-phosphate intermediate (termed DS-1-P) to form tetraacyldisaccharide 1,4'-bis-phosphate (lipid IVA).</text>
</comment>
<dbReference type="EMBL" id="JACHGY010000001">
    <property type="protein sequence ID" value="MBB6429675.1"/>
    <property type="molecule type" value="Genomic_DNA"/>
</dbReference>
<feature type="binding site" evidence="13">
    <location>
        <begin position="76"/>
        <end position="83"/>
    </location>
    <ligand>
        <name>ATP</name>
        <dbReference type="ChEBI" id="CHEBI:30616"/>
    </ligand>
</feature>
<dbReference type="GO" id="GO:0005524">
    <property type="term" value="F:ATP binding"/>
    <property type="evidence" value="ECO:0007669"/>
    <property type="project" value="UniProtKB-UniRule"/>
</dbReference>
<comment type="catalytic activity">
    <reaction evidence="13">
        <text>a lipid A disaccharide + ATP = a lipid IVA + ADP + H(+)</text>
        <dbReference type="Rhea" id="RHEA:67840"/>
        <dbReference type="ChEBI" id="CHEBI:15378"/>
        <dbReference type="ChEBI" id="CHEBI:30616"/>
        <dbReference type="ChEBI" id="CHEBI:176343"/>
        <dbReference type="ChEBI" id="CHEBI:176425"/>
        <dbReference type="ChEBI" id="CHEBI:456216"/>
        <dbReference type="EC" id="2.7.1.130"/>
    </reaction>
</comment>
<comment type="caution">
    <text evidence="14">The sequence shown here is derived from an EMBL/GenBank/DDBJ whole genome shotgun (WGS) entry which is preliminary data.</text>
</comment>
<protein>
    <recommendedName>
        <fullName evidence="4 13">Tetraacyldisaccharide 4'-kinase</fullName>
        <ecNumber evidence="3 13">2.7.1.130</ecNumber>
    </recommendedName>
    <alternativeName>
        <fullName evidence="12 13">Lipid A 4'-kinase</fullName>
    </alternativeName>
</protein>
<keyword evidence="5 13" id="KW-0444">Lipid biosynthesis</keyword>
<evidence type="ECO:0000256" key="4">
    <source>
        <dbReference type="ARBA" id="ARBA00016436"/>
    </source>
</evidence>
<evidence type="ECO:0000256" key="3">
    <source>
        <dbReference type="ARBA" id="ARBA00012071"/>
    </source>
</evidence>
<evidence type="ECO:0000256" key="1">
    <source>
        <dbReference type="ARBA" id="ARBA00002274"/>
    </source>
</evidence>
<sequence length="377" mass="41379">MRSRRRLLPRIPKSDRLHGIMSGQARDPLAIGLRLVTNLGTPPYRLATGVRNTLYNLGVMPSKPLGRPTISVGNITAGGTGKTPMVIELVRRLQAMGHQPAVLMRGYEPAGLESKKGSDEAAVLRGSLGGDVPVMANPSRIDGARDVLADRPEVSVFVLDDGFQHRRAHRDLNLVLVDASVPFGFGRVLPRGLLREPIGNLKRADQVIVTRADRVDPDELAELDQRIERLTGRPPLAHARHHWANMRQGYKDLPVEYLANKTVLGCSGVGNPSDFEKSMREVAGKCVGHIVFEDHRNYNRTDISGVFHTAEERGADAVIITEKDWVKWRKKAGGVKSTLPIFRPVVQMQFIDGGEAVDHAIAEAAGSPEPQPTERET</sequence>
<dbReference type="UniPathway" id="UPA00359">
    <property type="reaction ID" value="UER00482"/>
</dbReference>
<dbReference type="RefSeq" id="WP_184677244.1">
    <property type="nucleotide sequence ID" value="NZ_JACHGY010000001.1"/>
</dbReference>
<dbReference type="PANTHER" id="PTHR42724:SF1">
    <property type="entry name" value="TETRAACYLDISACCHARIDE 4'-KINASE, MITOCHONDRIAL-RELATED"/>
    <property type="match status" value="1"/>
</dbReference>
<evidence type="ECO:0000256" key="9">
    <source>
        <dbReference type="ARBA" id="ARBA00022777"/>
    </source>
</evidence>
<evidence type="ECO:0000256" key="8">
    <source>
        <dbReference type="ARBA" id="ARBA00022741"/>
    </source>
</evidence>
<evidence type="ECO:0000256" key="6">
    <source>
        <dbReference type="ARBA" id="ARBA00022556"/>
    </source>
</evidence>
<keyword evidence="11 13" id="KW-0443">Lipid metabolism</keyword>
<dbReference type="GO" id="GO:0009029">
    <property type="term" value="F:lipid-A 4'-kinase activity"/>
    <property type="evidence" value="ECO:0007669"/>
    <property type="project" value="UniProtKB-UniRule"/>
</dbReference>
<keyword evidence="10 13" id="KW-0067">ATP-binding</keyword>
<dbReference type="GO" id="GO:0005886">
    <property type="term" value="C:plasma membrane"/>
    <property type="evidence" value="ECO:0007669"/>
    <property type="project" value="TreeGrafter"/>
</dbReference>
<evidence type="ECO:0000256" key="2">
    <source>
        <dbReference type="ARBA" id="ARBA00004870"/>
    </source>
</evidence>
<evidence type="ECO:0000256" key="12">
    <source>
        <dbReference type="ARBA" id="ARBA00029757"/>
    </source>
</evidence>
<proteinExistence type="inferred from homology"/>
<evidence type="ECO:0000256" key="7">
    <source>
        <dbReference type="ARBA" id="ARBA00022679"/>
    </source>
</evidence>
<reference evidence="14 15" key="1">
    <citation type="submission" date="2020-08" db="EMBL/GenBank/DDBJ databases">
        <title>Genomic Encyclopedia of Type Strains, Phase IV (KMG-IV): sequencing the most valuable type-strain genomes for metagenomic binning, comparative biology and taxonomic classification.</title>
        <authorList>
            <person name="Goeker M."/>
        </authorList>
    </citation>
    <scope>NUCLEOTIDE SEQUENCE [LARGE SCALE GENOMIC DNA]</scope>
    <source>
        <strain evidence="14 15">DSM 103725</strain>
    </source>
</reference>
<evidence type="ECO:0000256" key="13">
    <source>
        <dbReference type="HAMAP-Rule" id="MF_00409"/>
    </source>
</evidence>
<gene>
    <name evidence="13" type="primary">lpxK</name>
    <name evidence="14" type="ORF">HNQ40_001481</name>
</gene>
<dbReference type="GO" id="GO:0009245">
    <property type="term" value="P:lipid A biosynthetic process"/>
    <property type="evidence" value="ECO:0007669"/>
    <property type="project" value="UniProtKB-UniRule"/>
</dbReference>
<dbReference type="Pfam" id="PF02606">
    <property type="entry name" value="LpxK"/>
    <property type="match status" value="1"/>
</dbReference>
<keyword evidence="8 13" id="KW-0547">Nucleotide-binding</keyword>